<dbReference type="NCBIfam" id="TIGR01640">
    <property type="entry name" value="F_box_assoc_1"/>
    <property type="match status" value="1"/>
</dbReference>
<gene>
    <name evidence="2" type="ORF">ACH5RR_007381</name>
</gene>
<evidence type="ECO:0000259" key="1">
    <source>
        <dbReference type="PROSITE" id="PS50181"/>
    </source>
</evidence>
<dbReference type="AlphaFoldDB" id="A0ABD3ARQ2"/>
<dbReference type="PANTHER" id="PTHR31672">
    <property type="entry name" value="BNACNNG10540D PROTEIN"/>
    <property type="match status" value="1"/>
</dbReference>
<dbReference type="EMBL" id="JBJUIK010000003">
    <property type="protein sequence ID" value="KAL3533860.1"/>
    <property type="molecule type" value="Genomic_DNA"/>
</dbReference>
<reference evidence="2 3" key="1">
    <citation type="submission" date="2024-11" db="EMBL/GenBank/DDBJ databases">
        <title>A near-complete genome assembly of Cinchona calisaya.</title>
        <authorList>
            <person name="Lian D.C."/>
            <person name="Zhao X.W."/>
            <person name="Wei L."/>
        </authorList>
    </citation>
    <scope>NUCLEOTIDE SEQUENCE [LARGE SCALE GENOMIC DNA]</scope>
    <source>
        <tissue evidence="2">Nenye</tissue>
    </source>
</reference>
<dbReference type="Pfam" id="PF00646">
    <property type="entry name" value="F-box"/>
    <property type="match status" value="1"/>
</dbReference>
<dbReference type="InterPro" id="IPR050796">
    <property type="entry name" value="SCF_F-box_component"/>
</dbReference>
<dbReference type="SMART" id="SM00256">
    <property type="entry name" value="FBOX"/>
    <property type="match status" value="1"/>
</dbReference>
<dbReference type="InterPro" id="IPR006527">
    <property type="entry name" value="F-box-assoc_dom_typ1"/>
</dbReference>
<dbReference type="Pfam" id="PF07734">
    <property type="entry name" value="FBA_1"/>
    <property type="match status" value="1"/>
</dbReference>
<protein>
    <recommendedName>
        <fullName evidence="1">F-box domain-containing protein</fullName>
    </recommendedName>
</protein>
<comment type="caution">
    <text evidence="2">The sequence shown here is derived from an EMBL/GenBank/DDBJ whole genome shotgun (WGS) entry which is preliminary data.</text>
</comment>
<sequence>MATEGEETTILPTSSVALPDIPQEIIFEILPWLPVKSLLRFKCVCKSWLSLISSSEFIKTHLKNSSKHNNYAFHIFVLQSSEIDYKIPFPGDYILSTYSLHSLLYKDISSIEFVDSIVLDPILNDHPIQSVGSCNGLICIWSAPGVLTLWNPLTKNSRILPCDDEGEPLYENDTNIPERLRGRSYVAANVFGYDDLNDDYKVVRGYVDALAVYSLRDQTWKLIDDIPYYETDYFTDFEALVNGNMHWRRLDGDGLSHFPIIISLNLETEKCGKISLPDDLAGEVNWYLKVVEGCIGIVHHCDDGRLDIWVMKEYGVLESWTRVASIPDWEDFRPRCFEVSPMFVSAEGRILLHYSKHLVLYDTKDNAVLYKFEIDVPAFLFTESLVSV</sequence>
<dbReference type="CDD" id="cd22157">
    <property type="entry name" value="F-box_AtFBW1-like"/>
    <property type="match status" value="1"/>
</dbReference>
<keyword evidence="3" id="KW-1185">Reference proteome</keyword>
<accession>A0ABD3ARQ2</accession>
<dbReference type="Proteomes" id="UP001630127">
    <property type="component" value="Unassembled WGS sequence"/>
</dbReference>
<evidence type="ECO:0000313" key="2">
    <source>
        <dbReference type="EMBL" id="KAL3533860.1"/>
    </source>
</evidence>
<name>A0ABD3ARQ2_9GENT</name>
<dbReference type="InterPro" id="IPR017451">
    <property type="entry name" value="F-box-assoc_interact_dom"/>
</dbReference>
<evidence type="ECO:0000313" key="3">
    <source>
        <dbReference type="Proteomes" id="UP001630127"/>
    </source>
</evidence>
<dbReference type="PROSITE" id="PS50181">
    <property type="entry name" value="FBOX"/>
    <property type="match status" value="1"/>
</dbReference>
<feature type="domain" description="F-box" evidence="1">
    <location>
        <begin position="15"/>
        <end position="61"/>
    </location>
</feature>
<dbReference type="InterPro" id="IPR036047">
    <property type="entry name" value="F-box-like_dom_sf"/>
</dbReference>
<dbReference type="PANTHER" id="PTHR31672:SF13">
    <property type="entry name" value="F-BOX PROTEIN CPR30-LIKE"/>
    <property type="match status" value="1"/>
</dbReference>
<proteinExistence type="predicted"/>
<dbReference type="Gene3D" id="1.20.1280.50">
    <property type="match status" value="1"/>
</dbReference>
<organism evidence="2 3">
    <name type="scientific">Cinchona calisaya</name>
    <dbReference type="NCBI Taxonomy" id="153742"/>
    <lineage>
        <taxon>Eukaryota</taxon>
        <taxon>Viridiplantae</taxon>
        <taxon>Streptophyta</taxon>
        <taxon>Embryophyta</taxon>
        <taxon>Tracheophyta</taxon>
        <taxon>Spermatophyta</taxon>
        <taxon>Magnoliopsida</taxon>
        <taxon>eudicotyledons</taxon>
        <taxon>Gunneridae</taxon>
        <taxon>Pentapetalae</taxon>
        <taxon>asterids</taxon>
        <taxon>lamiids</taxon>
        <taxon>Gentianales</taxon>
        <taxon>Rubiaceae</taxon>
        <taxon>Cinchonoideae</taxon>
        <taxon>Cinchoneae</taxon>
        <taxon>Cinchona</taxon>
    </lineage>
</organism>
<dbReference type="InterPro" id="IPR001810">
    <property type="entry name" value="F-box_dom"/>
</dbReference>
<dbReference type="SUPFAM" id="SSF81383">
    <property type="entry name" value="F-box domain"/>
    <property type="match status" value="1"/>
</dbReference>